<keyword evidence="3" id="KW-0862">Zinc</keyword>
<proteinExistence type="inferred from homology"/>
<sequence>MKLRNDLLEVTVRGGAYCSISNIYCMDCNEVLGWKYEQVVEPSQKYKKEKFVLELCKIADINYVDCNEVLGWKYEQAVEAS</sequence>
<evidence type="ECO:0000256" key="1">
    <source>
        <dbReference type="ARBA" id="ARBA00005613"/>
    </source>
</evidence>
<dbReference type="Proteomes" id="UP001311915">
    <property type="component" value="Unassembled WGS sequence"/>
</dbReference>
<comment type="similarity">
    <text evidence="1 4">Belongs to the yippee family.</text>
</comment>
<comment type="caution">
    <text evidence="6">The sequence shown here is derived from an EMBL/GenBank/DDBJ whole genome shotgun (WGS) entry which is preliminary data.</text>
</comment>
<evidence type="ECO:0000256" key="3">
    <source>
        <dbReference type="ARBA" id="ARBA00022833"/>
    </source>
</evidence>
<evidence type="ECO:0000313" key="7">
    <source>
        <dbReference type="Proteomes" id="UP001311915"/>
    </source>
</evidence>
<protein>
    <recommendedName>
        <fullName evidence="4">Protein yippee-like</fullName>
    </recommendedName>
</protein>
<dbReference type="InterPro" id="IPR039058">
    <property type="entry name" value="Yippee_fam"/>
</dbReference>
<dbReference type="GO" id="GO:0046872">
    <property type="term" value="F:metal ion binding"/>
    <property type="evidence" value="ECO:0007669"/>
    <property type="project" value="UniProtKB-KW"/>
</dbReference>
<dbReference type="Pfam" id="PF03226">
    <property type="entry name" value="Yippee-Mis18"/>
    <property type="match status" value="1"/>
</dbReference>
<dbReference type="PROSITE" id="PS51792">
    <property type="entry name" value="YIPPEE"/>
    <property type="match status" value="1"/>
</dbReference>
<evidence type="ECO:0000259" key="5">
    <source>
        <dbReference type="PROSITE" id="PS51792"/>
    </source>
</evidence>
<keyword evidence="7" id="KW-1185">Reference proteome</keyword>
<reference evidence="6 7" key="1">
    <citation type="submission" date="2023-10" db="EMBL/GenBank/DDBJ databases">
        <title>Genome-Wide Identification Analysis in wild type Solanum Pinnatisectum Reveals Some Genes Defensing Phytophthora Infestans.</title>
        <authorList>
            <person name="Sun C."/>
        </authorList>
    </citation>
    <scope>NUCLEOTIDE SEQUENCE [LARGE SCALE GENOMIC DNA]</scope>
    <source>
        <strain evidence="6">LQN</strain>
        <tissue evidence="6">Leaf</tissue>
    </source>
</reference>
<keyword evidence="2" id="KW-0479">Metal-binding</keyword>
<accession>A0AAV9KZT9</accession>
<feature type="domain" description="Yippee" evidence="5">
    <location>
        <begin position="1"/>
        <end position="62"/>
    </location>
</feature>
<name>A0AAV9KZT9_9SOLN</name>
<dbReference type="EMBL" id="JAWPEI010000008">
    <property type="protein sequence ID" value="KAK4718562.1"/>
    <property type="molecule type" value="Genomic_DNA"/>
</dbReference>
<organism evidence="6 7">
    <name type="scientific">Solanum pinnatisectum</name>
    <name type="common">tansyleaf nightshade</name>
    <dbReference type="NCBI Taxonomy" id="50273"/>
    <lineage>
        <taxon>Eukaryota</taxon>
        <taxon>Viridiplantae</taxon>
        <taxon>Streptophyta</taxon>
        <taxon>Embryophyta</taxon>
        <taxon>Tracheophyta</taxon>
        <taxon>Spermatophyta</taxon>
        <taxon>Magnoliopsida</taxon>
        <taxon>eudicotyledons</taxon>
        <taxon>Gunneridae</taxon>
        <taxon>Pentapetalae</taxon>
        <taxon>asterids</taxon>
        <taxon>lamiids</taxon>
        <taxon>Solanales</taxon>
        <taxon>Solanaceae</taxon>
        <taxon>Solanoideae</taxon>
        <taxon>Solaneae</taxon>
        <taxon>Solanum</taxon>
    </lineage>
</organism>
<dbReference type="InterPro" id="IPR004910">
    <property type="entry name" value="Yippee/Mis18/Cereblon"/>
</dbReference>
<dbReference type="InterPro" id="IPR034751">
    <property type="entry name" value="Yippee"/>
</dbReference>
<evidence type="ECO:0000256" key="4">
    <source>
        <dbReference type="RuleBase" id="RU110713"/>
    </source>
</evidence>
<dbReference type="PANTHER" id="PTHR13848">
    <property type="entry name" value="PROTEIN YIPPEE-LIKE CG15309-RELATED"/>
    <property type="match status" value="1"/>
</dbReference>
<evidence type="ECO:0000256" key="2">
    <source>
        <dbReference type="ARBA" id="ARBA00022723"/>
    </source>
</evidence>
<evidence type="ECO:0000313" key="6">
    <source>
        <dbReference type="EMBL" id="KAK4718562.1"/>
    </source>
</evidence>
<dbReference type="AlphaFoldDB" id="A0AAV9KZT9"/>
<gene>
    <name evidence="6" type="ORF">R3W88_016900</name>
</gene>